<dbReference type="AlphaFoldDB" id="A0A835XN70"/>
<reference evidence="3" key="1">
    <citation type="journal article" date="2020" name="bioRxiv">
        <title>Comparative genomics of Chlamydomonas.</title>
        <authorList>
            <person name="Craig R.J."/>
            <person name="Hasan A.R."/>
            <person name="Ness R.W."/>
            <person name="Keightley P.D."/>
        </authorList>
    </citation>
    <scope>NUCLEOTIDE SEQUENCE</scope>
    <source>
        <strain evidence="3">CCAP 11/70</strain>
    </source>
</reference>
<dbReference type="EMBL" id="JAEHOE010000101">
    <property type="protein sequence ID" value="KAG2487158.1"/>
    <property type="molecule type" value="Genomic_DNA"/>
</dbReference>
<dbReference type="OrthoDB" id="340166at2759"/>
<accession>A0A835XN70</accession>
<evidence type="ECO:0000313" key="3">
    <source>
        <dbReference type="EMBL" id="KAG2487158.1"/>
    </source>
</evidence>
<sequence length="419" mass="47281">MGLRLQLLLVGIALLAVSSTCVRIGFSDEHQTSTKLQTSAAGAVGARQEPANAIRELDSDDQDDAKGMDSEGMTDVSFLLLGARVRGDTPEGDDAFCHKNRYRKRTLKVVKEMPFVGLFPELQRTRRFEGSGITYAKGSYWVVFDSLRSLGQIDLRFSFRGPENHLVGPVGDESQFEGISYDDESDTFFVLRESFEHDEHGLVPLTEQLKLSEDGNTYTVLEKCIVRFQLQDVNKGFESLYVFTRDGKRQMLGMCESNHCKTILGPDPPGLQRGHGRLVWAEYQGADPTDEHDECRWNVKRVIKLPEDAFLLDYSAINFRGMFGEDVAVTSQEDAAVWIGKFDWTAMEFVHAEGADTSGPYGQIYHFPRTADCWKMYCNVEGVAWLDAERLVFASDKSKRIQDHRCMDRDQSVHIMALP</sequence>
<evidence type="ECO:0000256" key="1">
    <source>
        <dbReference type="SAM" id="MobiDB-lite"/>
    </source>
</evidence>
<comment type="caution">
    <text evidence="3">The sequence shown here is derived from an EMBL/GenBank/DDBJ whole genome shotgun (WGS) entry which is preliminary data.</text>
</comment>
<evidence type="ECO:0000256" key="2">
    <source>
        <dbReference type="SAM" id="SignalP"/>
    </source>
</evidence>
<dbReference type="Proteomes" id="UP000612055">
    <property type="component" value="Unassembled WGS sequence"/>
</dbReference>
<keyword evidence="2" id="KW-0732">Signal</keyword>
<keyword evidence="4" id="KW-1185">Reference proteome</keyword>
<organism evidence="3 4">
    <name type="scientific">Edaphochlamys debaryana</name>
    <dbReference type="NCBI Taxonomy" id="47281"/>
    <lineage>
        <taxon>Eukaryota</taxon>
        <taxon>Viridiplantae</taxon>
        <taxon>Chlorophyta</taxon>
        <taxon>core chlorophytes</taxon>
        <taxon>Chlorophyceae</taxon>
        <taxon>CS clade</taxon>
        <taxon>Chlamydomonadales</taxon>
        <taxon>Chlamydomonadales incertae sedis</taxon>
        <taxon>Edaphochlamys</taxon>
    </lineage>
</organism>
<evidence type="ECO:0000313" key="4">
    <source>
        <dbReference type="Proteomes" id="UP000612055"/>
    </source>
</evidence>
<proteinExistence type="predicted"/>
<protein>
    <submittedName>
        <fullName evidence="3">Uncharacterized protein</fullName>
    </submittedName>
</protein>
<feature type="chain" id="PRO_5032632491" evidence="2">
    <location>
        <begin position="22"/>
        <end position="419"/>
    </location>
</feature>
<feature type="signal peptide" evidence="2">
    <location>
        <begin position="1"/>
        <end position="21"/>
    </location>
</feature>
<gene>
    <name evidence="3" type="ORF">HYH03_014270</name>
</gene>
<name>A0A835XN70_9CHLO</name>
<feature type="region of interest" description="Disordered" evidence="1">
    <location>
        <begin position="37"/>
        <end position="68"/>
    </location>
</feature>